<feature type="compositionally biased region" description="Low complexity" evidence="1">
    <location>
        <begin position="12"/>
        <end position="33"/>
    </location>
</feature>
<accession>A0A9P6AI28</accession>
<name>A0A9P6AI28_9AGAM</name>
<organism evidence="2 3">
    <name type="scientific">Hydnum rufescens UP504</name>
    <dbReference type="NCBI Taxonomy" id="1448309"/>
    <lineage>
        <taxon>Eukaryota</taxon>
        <taxon>Fungi</taxon>
        <taxon>Dikarya</taxon>
        <taxon>Basidiomycota</taxon>
        <taxon>Agaricomycotina</taxon>
        <taxon>Agaricomycetes</taxon>
        <taxon>Cantharellales</taxon>
        <taxon>Hydnaceae</taxon>
        <taxon>Hydnum</taxon>
    </lineage>
</organism>
<feature type="region of interest" description="Disordered" evidence="1">
    <location>
        <begin position="1"/>
        <end position="33"/>
    </location>
</feature>
<comment type="caution">
    <text evidence="2">The sequence shown here is derived from an EMBL/GenBank/DDBJ whole genome shotgun (WGS) entry which is preliminary data.</text>
</comment>
<sequence>MRADLSKHQGKLSPSSISNLESSDSSLPLSRTSWAEPNFPKSLYLIRPLHVRELNGITPQPQANVRVPEGLGLEI</sequence>
<keyword evidence="3" id="KW-1185">Reference proteome</keyword>
<evidence type="ECO:0000313" key="3">
    <source>
        <dbReference type="Proteomes" id="UP000886523"/>
    </source>
</evidence>
<proteinExistence type="predicted"/>
<dbReference type="EMBL" id="MU129119">
    <property type="protein sequence ID" value="KAF9506224.1"/>
    <property type="molecule type" value="Genomic_DNA"/>
</dbReference>
<dbReference type="Proteomes" id="UP000886523">
    <property type="component" value="Unassembled WGS sequence"/>
</dbReference>
<gene>
    <name evidence="2" type="ORF">BS47DRAFT_1352945</name>
</gene>
<evidence type="ECO:0000256" key="1">
    <source>
        <dbReference type="SAM" id="MobiDB-lite"/>
    </source>
</evidence>
<reference evidence="2" key="1">
    <citation type="journal article" date="2020" name="Nat. Commun.">
        <title>Large-scale genome sequencing of mycorrhizal fungi provides insights into the early evolution of symbiotic traits.</title>
        <authorList>
            <person name="Miyauchi S."/>
            <person name="Kiss E."/>
            <person name="Kuo A."/>
            <person name="Drula E."/>
            <person name="Kohler A."/>
            <person name="Sanchez-Garcia M."/>
            <person name="Morin E."/>
            <person name="Andreopoulos B."/>
            <person name="Barry K.W."/>
            <person name="Bonito G."/>
            <person name="Buee M."/>
            <person name="Carver A."/>
            <person name="Chen C."/>
            <person name="Cichocki N."/>
            <person name="Clum A."/>
            <person name="Culley D."/>
            <person name="Crous P.W."/>
            <person name="Fauchery L."/>
            <person name="Girlanda M."/>
            <person name="Hayes R.D."/>
            <person name="Keri Z."/>
            <person name="LaButti K."/>
            <person name="Lipzen A."/>
            <person name="Lombard V."/>
            <person name="Magnuson J."/>
            <person name="Maillard F."/>
            <person name="Murat C."/>
            <person name="Nolan M."/>
            <person name="Ohm R.A."/>
            <person name="Pangilinan J."/>
            <person name="Pereira M.F."/>
            <person name="Perotto S."/>
            <person name="Peter M."/>
            <person name="Pfister S."/>
            <person name="Riley R."/>
            <person name="Sitrit Y."/>
            <person name="Stielow J.B."/>
            <person name="Szollosi G."/>
            <person name="Zifcakova L."/>
            <person name="Stursova M."/>
            <person name="Spatafora J.W."/>
            <person name="Tedersoo L."/>
            <person name="Vaario L.M."/>
            <person name="Yamada A."/>
            <person name="Yan M."/>
            <person name="Wang P."/>
            <person name="Xu J."/>
            <person name="Bruns T."/>
            <person name="Baldrian P."/>
            <person name="Vilgalys R."/>
            <person name="Dunand C."/>
            <person name="Henrissat B."/>
            <person name="Grigoriev I.V."/>
            <person name="Hibbett D."/>
            <person name="Nagy L.G."/>
            <person name="Martin F.M."/>
        </authorList>
    </citation>
    <scope>NUCLEOTIDE SEQUENCE</scope>
    <source>
        <strain evidence="2">UP504</strain>
    </source>
</reference>
<dbReference type="AlphaFoldDB" id="A0A9P6AI28"/>
<protein>
    <submittedName>
        <fullName evidence="2">Uncharacterized protein</fullName>
    </submittedName>
</protein>
<evidence type="ECO:0000313" key="2">
    <source>
        <dbReference type="EMBL" id="KAF9506224.1"/>
    </source>
</evidence>